<evidence type="ECO:0000259" key="11">
    <source>
        <dbReference type="Pfam" id="PF07479"/>
    </source>
</evidence>
<feature type="active site" description="Proton acceptor" evidence="5">
    <location>
        <position position="207"/>
    </location>
</feature>
<evidence type="ECO:0000256" key="9">
    <source>
        <dbReference type="RuleBase" id="RU361243"/>
    </source>
</evidence>
<dbReference type="Pfam" id="PF07479">
    <property type="entry name" value="NAD_Gly3P_dh_C"/>
    <property type="match status" value="1"/>
</dbReference>
<reference evidence="12 13" key="1">
    <citation type="submission" date="2018-11" db="EMBL/GenBank/DDBJ databases">
        <title>Genome assembly of Steccherinum ochraceum LE-BIN_3174, the white-rot fungus of the Steccherinaceae family (The Residual Polyporoid clade, Polyporales, Basidiomycota).</title>
        <authorList>
            <person name="Fedorova T.V."/>
            <person name="Glazunova O.A."/>
            <person name="Landesman E.O."/>
            <person name="Moiseenko K.V."/>
            <person name="Psurtseva N.V."/>
            <person name="Savinova O.S."/>
            <person name="Shakhova N.V."/>
            <person name="Tyazhelova T.V."/>
            <person name="Vasina D.V."/>
        </authorList>
    </citation>
    <scope>NUCLEOTIDE SEQUENCE [LARGE SCALE GENOMIC DNA]</scope>
    <source>
        <strain evidence="12 13">LE-BIN_3174</strain>
    </source>
</reference>
<feature type="domain" description="Glycerol-3-phosphate dehydrogenase NAD-dependent C-terminal" evidence="11">
    <location>
        <begin position="196"/>
        <end position="334"/>
    </location>
</feature>
<name>A0A4R0RI33_9APHY</name>
<dbReference type="Pfam" id="PF01210">
    <property type="entry name" value="NAD_Gly3P_dh_N"/>
    <property type="match status" value="1"/>
</dbReference>
<dbReference type="InterPro" id="IPR008927">
    <property type="entry name" value="6-PGluconate_DH-like_C_sf"/>
</dbReference>
<evidence type="ECO:0000256" key="2">
    <source>
        <dbReference type="ARBA" id="ARBA00023002"/>
    </source>
</evidence>
<dbReference type="SUPFAM" id="SSF51735">
    <property type="entry name" value="NAD(P)-binding Rossmann-fold domains"/>
    <property type="match status" value="1"/>
</dbReference>
<dbReference type="PROSITE" id="PS00957">
    <property type="entry name" value="NAD_G3PDH"/>
    <property type="match status" value="1"/>
</dbReference>
<feature type="binding site" evidence="7">
    <location>
        <position position="156"/>
    </location>
    <ligand>
        <name>NAD(+)</name>
        <dbReference type="ChEBI" id="CHEBI:57540"/>
    </ligand>
</feature>
<dbReference type="PANTHER" id="PTHR11728">
    <property type="entry name" value="GLYCEROL-3-PHOSPHATE DEHYDROGENASE"/>
    <property type="match status" value="1"/>
</dbReference>
<feature type="binding site" evidence="7">
    <location>
        <begin position="21"/>
        <end position="26"/>
    </location>
    <ligand>
        <name>NAD(+)</name>
        <dbReference type="ChEBI" id="CHEBI:57540"/>
    </ligand>
</feature>
<evidence type="ECO:0000313" key="13">
    <source>
        <dbReference type="Proteomes" id="UP000292702"/>
    </source>
</evidence>
<evidence type="ECO:0000256" key="3">
    <source>
        <dbReference type="ARBA" id="ARBA00023027"/>
    </source>
</evidence>
<comment type="catalytic activity">
    <reaction evidence="4 9">
        <text>sn-glycerol 3-phosphate + NAD(+) = dihydroxyacetone phosphate + NADH + H(+)</text>
        <dbReference type="Rhea" id="RHEA:11092"/>
        <dbReference type="ChEBI" id="CHEBI:15378"/>
        <dbReference type="ChEBI" id="CHEBI:57540"/>
        <dbReference type="ChEBI" id="CHEBI:57597"/>
        <dbReference type="ChEBI" id="CHEBI:57642"/>
        <dbReference type="ChEBI" id="CHEBI:57945"/>
        <dbReference type="EC" id="1.1.1.8"/>
    </reaction>
</comment>
<keyword evidence="3 7" id="KW-0520">NAD</keyword>
<gene>
    <name evidence="12" type="ORF">EIP91_000569</name>
</gene>
<evidence type="ECO:0000256" key="7">
    <source>
        <dbReference type="PIRSR" id="PIRSR000114-3"/>
    </source>
</evidence>
<dbReference type="GO" id="GO:0046168">
    <property type="term" value="P:glycerol-3-phosphate catabolic process"/>
    <property type="evidence" value="ECO:0007669"/>
    <property type="project" value="UniProtKB-UniRule"/>
</dbReference>
<evidence type="ECO:0000256" key="8">
    <source>
        <dbReference type="RuleBase" id="RU000437"/>
    </source>
</evidence>
<protein>
    <recommendedName>
        <fullName evidence="9">Glycerol-3-phosphate dehydrogenase [NAD(+)]</fullName>
        <ecNumber evidence="9">1.1.1.8</ecNumber>
    </recommendedName>
</protein>
<dbReference type="PRINTS" id="PR00077">
    <property type="entry name" value="GPDHDRGNASE"/>
</dbReference>
<proteinExistence type="inferred from homology"/>
<organism evidence="12 13">
    <name type="scientific">Steccherinum ochraceum</name>
    <dbReference type="NCBI Taxonomy" id="92696"/>
    <lineage>
        <taxon>Eukaryota</taxon>
        <taxon>Fungi</taxon>
        <taxon>Dikarya</taxon>
        <taxon>Basidiomycota</taxon>
        <taxon>Agaricomycotina</taxon>
        <taxon>Agaricomycetes</taxon>
        <taxon>Polyporales</taxon>
        <taxon>Steccherinaceae</taxon>
        <taxon>Steccherinum</taxon>
    </lineage>
</organism>
<comment type="similarity">
    <text evidence="1 8">Belongs to the NAD-dependent glycerol-3-phosphate dehydrogenase family.</text>
</comment>
<dbReference type="Gene3D" id="3.40.50.720">
    <property type="entry name" value="NAD(P)-binding Rossmann-like Domain"/>
    <property type="match status" value="1"/>
</dbReference>
<dbReference type="InterPro" id="IPR006168">
    <property type="entry name" value="G3P_DH_NAD-dep"/>
</dbReference>
<keyword evidence="2 8" id="KW-0560">Oxidoreductase</keyword>
<evidence type="ECO:0000256" key="4">
    <source>
        <dbReference type="ARBA" id="ARBA00048683"/>
    </source>
</evidence>
<dbReference type="PANTHER" id="PTHR11728:SF1">
    <property type="entry name" value="GLYCEROL-3-PHOSPHATE DEHYDROGENASE [NAD(+)] 2, CHLOROPLASTIC"/>
    <property type="match status" value="1"/>
</dbReference>
<evidence type="ECO:0000313" key="12">
    <source>
        <dbReference type="EMBL" id="TCD67106.1"/>
    </source>
</evidence>
<dbReference type="GO" id="GO:0005829">
    <property type="term" value="C:cytosol"/>
    <property type="evidence" value="ECO:0007669"/>
    <property type="project" value="TreeGrafter"/>
</dbReference>
<dbReference type="InterPro" id="IPR036291">
    <property type="entry name" value="NAD(P)-bd_dom_sf"/>
</dbReference>
<dbReference type="GO" id="GO:0051287">
    <property type="term" value="F:NAD binding"/>
    <property type="evidence" value="ECO:0007669"/>
    <property type="project" value="UniProtKB-UniRule"/>
</dbReference>
<dbReference type="PIRSF" id="PIRSF000114">
    <property type="entry name" value="Glycerol-3-P_dh"/>
    <property type="match status" value="1"/>
</dbReference>
<dbReference type="NCBIfam" id="NF000942">
    <property type="entry name" value="PRK00094.1-4"/>
    <property type="match status" value="1"/>
</dbReference>
<dbReference type="STRING" id="92696.A0A4R0RI33"/>
<feature type="binding site" evidence="6">
    <location>
        <begin position="271"/>
        <end position="272"/>
    </location>
    <ligand>
        <name>substrate</name>
    </ligand>
</feature>
<evidence type="ECO:0000259" key="10">
    <source>
        <dbReference type="Pfam" id="PF01210"/>
    </source>
</evidence>
<evidence type="ECO:0000256" key="6">
    <source>
        <dbReference type="PIRSR" id="PIRSR000114-2"/>
    </source>
</evidence>
<dbReference type="GO" id="GO:0141152">
    <property type="term" value="F:glycerol-3-phosphate dehydrogenase (NAD+) activity"/>
    <property type="evidence" value="ECO:0007669"/>
    <property type="project" value="UniProtKB-UniRule"/>
</dbReference>
<dbReference type="Gene3D" id="1.10.1040.10">
    <property type="entry name" value="N-(1-d-carboxylethyl)-l-norvaline Dehydrogenase, domain 2"/>
    <property type="match status" value="1"/>
</dbReference>
<sequence length="369" mass="39688">MDLLRSQQVSPSARSKVLVFGAGNFGSCLADHLAHSEHEVFVWSRSPNVVKSLNETHRNPEYLQDHTFPAGLKAIGPEFPSPEVVRDMDVLLFAIPTEGTLTHLRPSLNEDDLPLMIYVNKGIEINTQALTLEIIADTCGPAIAKASTFISGPSFAKEIVRRQPTSVSIASLSKEAAQEASDLFHQPWFRCYTGDDPIGVELAGALKNVYAIAAGIADGLGFENNTRAMLITRGLAEMTRIGTAYGASPLTFLSLAGVGDLFLTCSSTASRNFTVGYRLGKGEKLEHILDTLGSVAEGVSTAKGLKKVIDDLGVAAPIATSVYEVLHEGQEVQERSRALLCLPAMSELELPSTPGRPAQRLMQKLGIEM</sequence>
<dbReference type="SUPFAM" id="SSF48179">
    <property type="entry name" value="6-phosphogluconate dehydrogenase C-terminal domain-like"/>
    <property type="match status" value="1"/>
</dbReference>
<dbReference type="Proteomes" id="UP000292702">
    <property type="component" value="Unassembled WGS sequence"/>
</dbReference>
<evidence type="ECO:0000256" key="5">
    <source>
        <dbReference type="PIRSR" id="PIRSR000114-1"/>
    </source>
</evidence>
<dbReference type="AlphaFoldDB" id="A0A4R0RI33"/>
<dbReference type="GO" id="GO:0005975">
    <property type="term" value="P:carbohydrate metabolic process"/>
    <property type="evidence" value="ECO:0007669"/>
    <property type="project" value="InterPro"/>
</dbReference>
<dbReference type="InterPro" id="IPR006109">
    <property type="entry name" value="G3P_DH_NAD-dep_C"/>
</dbReference>
<dbReference type="EC" id="1.1.1.8" evidence="9"/>
<dbReference type="InterPro" id="IPR011128">
    <property type="entry name" value="G3P_DH_NAD-dep_N"/>
</dbReference>
<dbReference type="InterPro" id="IPR013328">
    <property type="entry name" value="6PGD_dom2"/>
</dbReference>
<dbReference type="OrthoDB" id="10263760at2759"/>
<keyword evidence="13" id="KW-1185">Reference proteome</keyword>
<feature type="domain" description="Glycerol-3-phosphate dehydrogenase NAD-dependent N-terminal" evidence="10">
    <location>
        <begin position="16"/>
        <end position="176"/>
    </location>
</feature>
<comment type="caution">
    <text evidence="12">The sequence shown here is derived from an EMBL/GenBank/DDBJ whole genome shotgun (WGS) entry which is preliminary data.</text>
</comment>
<dbReference type="NCBIfam" id="NF000940">
    <property type="entry name" value="PRK00094.1-2"/>
    <property type="match status" value="1"/>
</dbReference>
<dbReference type="EMBL" id="RWJN01000110">
    <property type="protein sequence ID" value="TCD67106.1"/>
    <property type="molecule type" value="Genomic_DNA"/>
</dbReference>
<feature type="binding site" evidence="7">
    <location>
        <position position="271"/>
    </location>
    <ligand>
        <name>NAD(+)</name>
        <dbReference type="ChEBI" id="CHEBI:57540"/>
    </ligand>
</feature>
<feature type="binding site" evidence="6">
    <location>
        <position position="121"/>
    </location>
    <ligand>
        <name>substrate</name>
    </ligand>
</feature>
<dbReference type="HAMAP" id="MF_00394">
    <property type="entry name" value="NAD_Glyc3P_dehydrog"/>
    <property type="match status" value="1"/>
</dbReference>
<dbReference type="FunFam" id="1.10.1040.10:FF:000001">
    <property type="entry name" value="Glycerol-3-phosphate dehydrogenase [NAD(P)+]"/>
    <property type="match status" value="1"/>
</dbReference>
<evidence type="ECO:0000256" key="1">
    <source>
        <dbReference type="ARBA" id="ARBA00011009"/>
    </source>
</evidence>
<accession>A0A4R0RI33</accession>